<dbReference type="GO" id="GO:0015074">
    <property type="term" value="P:DNA integration"/>
    <property type="evidence" value="ECO:0007669"/>
    <property type="project" value="InterPro"/>
</dbReference>
<dbReference type="KEGG" id="acu:Atc_1572"/>
<gene>
    <name evidence="3" type="ordered locus">Atc_1572</name>
</gene>
<reference evidence="3 4" key="1">
    <citation type="journal article" date="2011" name="J. Genet. Genomics">
        <title>Unraveling the Acidithiobacillus caldus complete genome and its central metabolisms for carbon assimilation.</title>
        <authorList>
            <person name="You X.Y."/>
            <person name="Guo X."/>
            <person name="Zheng H.J."/>
            <person name="Zhang M.J."/>
            <person name="Liu L.J."/>
            <person name="Zhu Y.Q."/>
            <person name="Zhu B."/>
            <person name="Wang S.Y."/>
            <person name="Zhao G.P."/>
            <person name="Poetsch A."/>
            <person name="Jiang C.Y."/>
            <person name="Liu S.J."/>
        </authorList>
    </citation>
    <scope>NUCLEOTIDE SEQUENCE [LARGE SCALE GENOMIC DNA]</scope>
    <source>
        <strain evidence="3 4">SM-1</strain>
    </source>
</reference>
<dbReference type="InterPro" id="IPR001584">
    <property type="entry name" value="Integrase_cat-core"/>
</dbReference>
<dbReference type="Pfam" id="PF22483">
    <property type="entry name" value="Mu-transpos_C_2"/>
    <property type="match status" value="1"/>
</dbReference>
<evidence type="ECO:0000313" key="4">
    <source>
        <dbReference type="Proteomes" id="UP000006135"/>
    </source>
</evidence>
<dbReference type="STRING" id="990288.Atc_1572"/>
<dbReference type="PANTHER" id="PTHR35004:SF7">
    <property type="entry name" value="INTEGRASE PROTEIN"/>
    <property type="match status" value="1"/>
</dbReference>
<evidence type="ECO:0000259" key="2">
    <source>
        <dbReference type="PROSITE" id="PS50994"/>
    </source>
</evidence>
<dbReference type="PROSITE" id="PS50994">
    <property type="entry name" value="INTEGRASE"/>
    <property type="match status" value="1"/>
</dbReference>
<keyword evidence="4" id="KW-1185">Reference proteome</keyword>
<dbReference type="Proteomes" id="UP000006135">
    <property type="component" value="Chromosome"/>
</dbReference>
<dbReference type="HOGENOM" id="CLU_020626_2_0_6"/>
<evidence type="ECO:0000313" key="3">
    <source>
        <dbReference type="EMBL" id="AEK58220.1"/>
    </source>
</evidence>
<proteinExistence type="inferred from homology"/>
<dbReference type="EMBL" id="CP002573">
    <property type="protein sequence ID" value="AEK58220.1"/>
    <property type="molecule type" value="Genomic_DNA"/>
</dbReference>
<dbReference type="InterPro" id="IPR012337">
    <property type="entry name" value="RNaseH-like_sf"/>
</dbReference>
<name>F9ZNM9_ACICS</name>
<evidence type="ECO:0000256" key="1">
    <source>
        <dbReference type="ARBA" id="ARBA00009277"/>
    </source>
</evidence>
<dbReference type="InterPro" id="IPR054353">
    <property type="entry name" value="IstA-like_C"/>
</dbReference>
<dbReference type="GO" id="GO:0003676">
    <property type="term" value="F:nucleic acid binding"/>
    <property type="evidence" value="ECO:0007669"/>
    <property type="project" value="InterPro"/>
</dbReference>
<dbReference type="SUPFAM" id="SSF53098">
    <property type="entry name" value="Ribonuclease H-like"/>
    <property type="match status" value="1"/>
</dbReference>
<organism evidence="3 4">
    <name type="scientific">Acidithiobacillus caldus (strain SM-1)</name>
    <dbReference type="NCBI Taxonomy" id="990288"/>
    <lineage>
        <taxon>Bacteria</taxon>
        <taxon>Pseudomonadati</taxon>
        <taxon>Pseudomonadota</taxon>
        <taxon>Acidithiobacillia</taxon>
        <taxon>Acidithiobacillales</taxon>
        <taxon>Acidithiobacillaceae</taxon>
        <taxon>Acidithiobacillus</taxon>
    </lineage>
</organism>
<dbReference type="Gene3D" id="3.30.420.10">
    <property type="entry name" value="Ribonuclease H-like superfamily/Ribonuclease H"/>
    <property type="match status" value="1"/>
</dbReference>
<dbReference type="AlphaFoldDB" id="F9ZNM9"/>
<comment type="similarity">
    <text evidence="1">Belongs to the transposase IS21/IS408/IS1162 family.</text>
</comment>
<dbReference type="PANTHER" id="PTHR35004">
    <property type="entry name" value="TRANSPOSASE RV3428C-RELATED"/>
    <property type="match status" value="1"/>
</dbReference>
<feature type="domain" description="Integrase catalytic" evidence="2">
    <location>
        <begin position="1"/>
        <end position="155"/>
    </location>
</feature>
<protein>
    <submittedName>
        <fullName evidence="3">Transposase</fullName>
    </submittedName>
</protein>
<dbReference type="InterPro" id="IPR036397">
    <property type="entry name" value="RNaseH_sf"/>
</dbReference>
<dbReference type="NCBIfam" id="NF033546">
    <property type="entry name" value="transpos_IS21"/>
    <property type="match status" value="1"/>
</dbReference>
<accession>F9ZNM9</accession>
<sequence length="355" mass="40742">MKVAHFRLTHSRMSFVRAYPRETQEMVFAAHQEAFAAFGGVPERGIYDNPKTIVDVVYSKLVEGQDREFNPRFLSLMNHYLIDPTACTVAAGWEKGQVENQVDTLRSWFFTPTPRFDDLDQLNAWLWQQCLERAQTAAHPELQERSIWEVFQEEQPSLRPFRATFDGYVEVRARVSKTCLVTVDRNQYSVPAQYVGQYLQVRRYVDRILVLHEGQGVASHRRHMGRNQVFTDVTHYLDVLERKPGALRNGRPFQELPRAIAAVRQRLHGKPLGDHEFVTVLLMAREYGIDNLETACAMTLEQGAVNAAVVLNVMHRLANPLPPAPLCTPEALRLQEEPQADCARYDRLRGSAYVH</sequence>